<sequence length="188" mass="20845">MVGSVPLLFRNTEMMGTLHDGVKGHEYLAVMVTREVVQYMASCHVVVLSTAPFTSNFLHQFIRLLSLSGVAVSYLQPPTSFPTEEQIGNWQMWGRVHATCRALILDLTETNDFLQILRYVEACGLKRVPEARVLGVGTKEKARQLLSHPAFSNTIHAVYLGLHNLESNTLATSAQPQKHTTTGTVAIR</sequence>
<keyword evidence="2" id="KW-1185">Reference proteome</keyword>
<gene>
    <name evidence="1" type="ORF">Pcinc_005722</name>
</gene>
<comment type="caution">
    <text evidence="1">The sequence shown here is derived from an EMBL/GenBank/DDBJ whole genome shotgun (WGS) entry which is preliminary data.</text>
</comment>
<organism evidence="1 2">
    <name type="scientific">Petrolisthes cinctipes</name>
    <name type="common">Flat porcelain crab</name>
    <dbReference type="NCBI Taxonomy" id="88211"/>
    <lineage>
        <taxon>Eukaryota</taxon>
        <taxon>Metazoa</taxon>
        <taxon>Ecdysozoa</taxon>
        <taxon>Arthropoda</taxon>
        <taxon>Crustacea</taxon>
        <taxon>Multicrustacea</taxon>
        <taxon>Malacostraca</taxon>
        <taxon>Eumalacostraca</taxon>
        <taxon>Eucarida</taxon>
        <taxon>Decapoda</taxon>
        <taxon>Pleocyemata</taxon>
        <taxon>Anomura</taxon>
        <taxon>Galatheoidea</taxon>
        <taxon>Porcellanidae</taxon>
        <taxon>Petrolisthes</taxon>
    </lineage>
</organism>
<accession>A0AAE1GEL9</accession>
<evidence type="ECO:0000313" key="2">
    <source>
        <dbReference type="Proteomes" id="UP001286313"/>
    </source>
</evidence>
<evidence type="ECO:0000313" key="1">
    <source>
        <dbReference type="EMBL" id="KAK3890344.1"/>
    </source>
</evidence>
<dbReference type="EMBL" id="JAWQEG010000431">
    <property type="protein sequence ID" value="KAK3890344.1"/>
    <property type="molecule type" value="Genomic_DNA"/>
</dbReference>
<proteinExistence type="predicted"/>
<reference evidence="1" key="1">
    <citation type="submission" date="2023-10" db="EMBL/GenBank/DDBJ databases">
        <title>Genome assemblies of two species of porcelain crab, Petrolisthes cinctipes and Petrolisthes manimaculis (Anomura: Porcellanidae).</title>
        <authorList>
            <person name="Angst P."/>
        </authorList>
    </citation>
    <scope>NUCLEOTIDE SEQUENCE</scope>
    <source>
        <strain evidence="1">PB745_01</strain>
        <tissue evidence="1">Gill</tissue>
    </source>
</reference>
<protein>
    <submittedName>
        <fullName evidence="1">Uncharacterized protein</fullName>
    </submittedName>
</protein>
<dbReference type="Proteomes" id="UP001286313">
    <property type="component" value="Unassembled WGS sequence"/>
</dbReference>
<dbReference type="AlphaFoldDB" id="A0AAE1GEL9"/>
<name>A0AAE1GEL9_PETCI</name>